<proteinExistence type="predicted"/>
<sequence length="131" mass="15406">MKKSAFHWIANFLLVNFMELRLHSLVWNKITLLVTADEAVEEPQVFWDEAAPEQGMGLLVPVGMDYDILVDFIYENVENLELALEERSSRAQTAAKKEQQRLRRAKREKKGGQRRRGHFYQDEVNAIFRNR</sequence>
<keyword evidence="4" id="KW-1185">Reference proteome</keyword>
<comment type="caution">
    <text evidence="3">The sequence shown here is derived from an EMBL/GenBank/DDBJ whole genome shotgun (WGS) entry which is preliminary data.</text>
</comment>
<evidence type="ECO:0000313" key="3">
    <source>
        <dbReference type="EMBL" id="GMF80076.1"/>
    </source>
</evidence>
<dbReference type="AlphaFoldDB" id="A0A9W7D9Y4"/>
<accession>A0A9W7D9Y4</accession>
<protein>
    <submittedName>
        <fullName evidence="3">Unnamed protein product</fullName>
    </submittedName>
</protein>
<dbReference type="OrthoDB" id="71120at2759"/>
<feature type="signal peptide" evidence="2">
    <location>
        <begin position="1"/>
        <end position="24"/>
    </location>
</feature>
<evidence type="ECO:0000256" key="2">
    <source>
        <dbReference type="SAM" id="SignalP"/>
    </source>
</evidence>
<name>A0A9W7D9Y4_9STRA</name>
<evidence type="ECO:0000256" key="1">
    <source>
        <dbReference type="SAM" id="MobiDB-lite"/>
    </source>
</evidence>
<feature type="region of interest" description="Disordered" evidence="1">
    <location>
        <begin position="91"/>
        <end position="116"/>
    </location>
</feature>
<dbReference type="EMBL" id="BSXT01010481">
    <property type="protein sequence ID" value="GMF80076.1"/>
    <property type="molecule type" value="Genomic_DNA"/>
</dbReference>
<reference evidence="3" key="1">
    <citation type="submission" date="2023-04" db="EMBL/GenBank/DDBJ databases">
        <title>Phytophthora fragariaefolia NBRC 109709.</title>
        <authorList>
            <person name="Ichikawa N."/>
            <person name="Sato H."/>
            <person name="Tonouchi N."/>
        </authorList>
    </citation>
    <scope>NUCLEOTIDE SEQUENCE</scope>
    <source>
        <strain evidence="3">NBRC 109709</strain>
    </source>
</reference>
<organism evidence="3 4">
    <name type="scientific">Phytophthora fragariaefolia</name>
    <dbReference type="NCBI Taxonomy" id="1490495"/>
    <lineage>
        <taxon>Eukaryota</taxon>
        <taxon>Sar</taxon>
        <taxon>Stramenopiles</taxon>
        <taxon>Oomycota</taxon>
        <taxon>Peronosporomycetes</taxon>
        <taxon>Peronosporales</taxon>
        <taxon>Peronosporaceae</taxon>
        <taxon>Phytophthora</taxon>
    </lineage>
</organism>
<feature type="chain" id="PRO_5040943240" evidence="2">
    <location>
        <begin position="25"/>
        <end position="131"/>
    </location>
</feature>
<gene>
    <name evidence="3" type="ORF">Pfra01_002859500</name>
</gene>
<feature type="compositionally biased region" description="Basic residues" evidence="1">
    <location>
        <begin position="102"/>
        <end position="116"/>
    </location>
</feature>
<keyword evidence="2" id="KW-0732">Signal</keyword>
<feature type="compositionally biased region" description="Basic and acidic residues" evidence="1">
    <location>
        <begin position="91"/>
        <end position="101"/>
    </location>
</feature>
<dbReference type="Proteomes" id="UP001165121">
    <property type="component" value="Unassembled WGS sequence"/>
</dbReference>
<evidence type="ECO:0000313" key="4">
    <source>
        <dbReference type="Proteomes" id="UP001165121"/>
    </source>
</evidence>